<dbReference type="InterPro" id="IPR039164">
    <property type="entry name" value="UBR1-like"/>
</dbReference>
<evidence type="ECO:0000259" key="2">
    <source>
        <dbReference type="Pfam" id="PF18995"/>
    </source>
</evidence>
<dbReference type="InterPro" id="IPR044046">
    <property type="entry name" value="E3_ligase_UBR-like_C"/>
</dbReference>
<dbReference type="GO" id="GO:0000151">
    <property type="term" value="C:ubiquitin ligase complex"/>
    <property type="evidence" value="ECO:0007669"/>
    <property type="project" value="TreeGrafter"/>
</dbReference>
<comment type="catalytic activity">
    <reaction evidence="1">
        <text>S-ubiquitinyl-[E2 ubiquitin-conjugating enzyme]-L-cysteine + [acceptor protein]-L-lysine = [E2 ubiquitin-conjugating enzyme]-L-cysteine + N(6)-ubiquitinyl-[acceptor protein]-L-lysine.</text>
        <dbReference type="EC" id="2.3.2.27"/>
    </reaction>
</comment>
<dbReference type="PANTHER" id="PTHR21497">
    <property type="entry name" value="UBIQUITIN LIGASE E3 ALPHA-RELATED"/>
    <property type="match status" value="1"/>
</dbReference>
<name>A0AAD5LS80_PYTIN</name>
<comment type="pathway">
    <text evidence="1">Protein modification; protein ubiquitination.</text>
</comment>
<dbReference type="AlphaFoldDB" id="A0AAD5LS80"/>
<dbReference type="EC" id="2.3.2.27" evidence="1"/>
<protein>
    <recommendedName>
        <fullName evidence="1">E3 ubiquitin-protein ligase</fullName>
        <ecNumber evidence="1">2.3.2.27</ecNumber>
    </recommendedName>
</protein>
<organism evidence="3 4">
    <name type="scientific">Pythium insidiosum</name>
    <name type="common">Pythiosis disease agent</name>
    <dbReference type="NCBI Taxonomy" id="114742"/>
    <lineage>
        <taxon>Eukaryota</taxon>
        <taxon>Sar</taxon>
        <taxon>Stramenopiles</taxon>
        <taxon>Oomycota</taxon>
        <taxon>Peronosporomycetes</taxon>
        <taxon>Pythiales</taxon>
        <taxon>Pythiaceae</taxon>
        <taxon>Pythium</taxon>
    </lineage>
</organism>
<comment type="function">
    <text evidence="1">Ubiquitin ligase protein which is a component of the N-end rule pathway. Recognizes and binds to proteins bearing specific N-terminal residues that are destabilizing according to the N-end rule, leading to their ubiquitination and subsequent degradation.</text>
</comment>
<dbReference type="EMBL" id="JAKCXM010000018">
    <property type="protein sequence ID" value="KAJ0407731.1"/>
    <property type="molecule type" value="Genomic_DNA"/>
</dbReference>
<reference evidence="3" key="1">
    <citation type="submission" date="2021-12" db="EMBL/GenBank/DDBJ databases">
        <title>Prjna785345.</title>
        <authorList>
            <person name="Rujirawat T."/>
            <person name="Krajaejun T."/>
        </authorList>
    </citation>
    <scope>NUCLEOTIDE SEQUENCE</scope>
    <source>
        <strain evidence="3">Pi057C3</strain>
    </source>
</reference>
<dbReference type="GO" id="GO:0016567">
    <property type="term" value="P:protein ubiquitination"/>
    <property type="evidence" value="ECO:0007669"/>
    <property type="project" value="UniProtKB-UniRule"/>
</dbReference>
<dbReference type="GO" id="GO:0008270">
    <property type="term" value="F:zinc ion binding"/>
    <property type="evidence" value="ECO:0007669"/>
    <property type="project" value="UniProtKB-UniRule"/>
</dbReference>
<keyword evidence="1" id="KW-0808">Transferase</keyword>
<dbReference type="Pfam" id="PF18995">
    <property type="entry name" value="PRT6_C"/>
    <property type="match status" value="1"/>
</dbReference>
<keyword evidence="4" id="KW-1185">Reference proteome</keyword>
<dbReference type="PANTHER" id="PTHR21497:SF24">
    <property type="entry name" value="E3 UBIQUITIN-PROTEIN LIGASE UBR1"/>
    <property type="match status" value="1"/>
</dbReference>
<keyword evidence="1" id="KW-0862">Zinc</keyword>
<dbReference type="GO" id="GO:0005737">
    <property type="term" value="C:cytoplasm"/>
    <property type="evidence" value="ECO:0007669"/>
    <property type="project" value="TreeGrafter"/>
</dbReference>
<evidence type="ECO:0000313" key="4">
    <source>
        <dbReference type="Proteomes" id="UP001209570"/>
    </source>
</evidence>
<proteinExistence type="inferred from homology"/>
<dbReference type="GO" id="GO:0061630">
    <property type="term" value="F:ubiquitin protein ligase activity"/>
    <property type="evidence" value="ECO:0007669"/>
    <property type="project" value="UniProtKB-UniRule"/>
</dbReference>
<keyword evidence="1" id="KW-0479">Metal-binding</keyword>
<accession>A0AAD5LS80</accession>
<keyword evidence="1" id="KW-0863">Zinc-finger</keyword>
<gene>
    <name evidence="3" type="ORF">P43SY_009068</name>
</gene>
<keyword evidence="1" id="KW-0833">Ubl conjugation pathway</keyword>
<dbReference type="Proteomes" id="UP001209570">
    <property type="component" value="Unassembled WGS sequence"/>
</dbReference>
<evidence type="ECO:0000256" key="1">
    <source>
        <dbReference type="RuleBase" id="RU366018"/>
    </source>
</evidence>
<comment type="caution">
    <text evidence="3">The sequence shown here is derived from an EMBL/GenBank/DDBJ whole genome shotgun (WGS) entry which is preliminary data.</text>
</comment>
<comment type="similarity">
    <text evidence="1">Belongs to the E3 ubiquitin-protein ligase UBR1-like family.</text>
</comment>
<feature type="domain" description="E3 ubiquitin-protein ligase UBR-like C-terminal" evidence="2">
    <location>
        <begin position="47"/>
        <end position="389"/>
    </location>
</feature>
<sequence>MLRQRIAELLYFGGSVIMSDGTVVLEDEHPSTQTQTRKQSQWGKVRWPAKPLLLSQLGSVLTRGILLAKNDQDALFITRMIILARVIQTLLWYSLARHEDFTDAMMDDLEQSPENVQALLEVLVEDPAQRNETSAAACLEAIRHVLATDMRNQQSSPLRQILTRWVVRFRDAYKEMNDPQGILQQWLTNANLHKAATSASVPASNPGSSLTSAPIAAPVTLKRLTYSLVLTRDLNTVYTSMSVYASGANRTRYLRSLPRAYVKFYAELARRKCPSCHQFPARPAVCLVCGMLLCAANTCPSIQLDKGYPEESNPGACTVHAKKCGRGSCMFLLVLEGAVLLVYWKLAAYVGSLYVDEYGEEFGERNRELNKGRPLYLNTERRERLLRLWRCHEIPNEVVRIQNSSDRVIRNSHY</sequence>
<dbReference type="GO" id="GO:0071596">
    <property type="term" value="P:ubiquitin-dependent protein catabolic process via the N-end rule pathway"/>
    <property type="evidence" value="ECO:0007669"/>
    <property type="project" value="UniProtKB-UniRule"/>
</dbReference>
<evidence type="ECO:0000313" key="3">
    <source>
        <dbReference type="EMBL" id="KAJ0407731.1"/>
    </source>
</evidence>